<name>A0ABU9H8H8_9GAMM</name>
<evidence type="ECO:0000313" key="4">
    <source>
        <dbReference type="Proteomes" id="UP001366060"/>
    </source>
</evidence>
<keyword evidence="1" id="KW-0472">Membrane</keyword>
<proteinExistence type="predicted"/>
<protein>
    <submittedName>
        <fullName evidence="3">Uncharacterized protein</fullName>
    </submittedName>
</protein>
<gene>
    <name evidence="3" type="ORF">V6255_03315</name>
</gene>
<evidence type="ECO:0000256" key="1">
    <source>
        <dbReference type="SAM" id="Phobius"/>
    </source>
</evidence>
<dbReference type="Proteomes" id="UP001366060">
    <property type="component" value="Unassembled WGS sequence"/>
</dbReference>
<feature type="transmembrane region" description="Helical" evidence="1">
    <location>
        <begin position="28"/>
        <end position="52"/>
    </location>
</feature>
<comment type="caution">
    <text evidence="3">The sequence shown here is derived from an EMBL/GenBank/DDBJ whole genome shotgun (WGS) entry which is preliminary data.</text>
</comment>
<dbReference type="EMBL" id="JBAKBA010000004">
    <property type="protein sequence ID" value="MEL0658160.1"/>
    <property type="molecule type" value="Genomic_DNA"/>
</dbReference>
<reference evidence="3 4" key="1">
    <citation type="submission" date="2024-02" db="EMBL/GenBank/DDBJ databases">
        <title>Bacteria isolated from the canopy kelp, Nereocystis luetkeana.</title>
        <authorList>
            <person name="Pfister C.A."/>
            <person name="Younker I.T."/>
            <person name="Light S.H."/>
        </authorList>
    </citation>
    <scope>NUCLEOTIDE SEQUENCE [LARGE SCALE GENOMIC DNA]</scope>
    <source>
        <strain evidence="3 4">TI.2.07</strain>
    </source>
</reference>
<keyword evidence="1" id="KW-0812">Transmembrane</keyword>
<keyword evidence="2" id="KW-0732">Signal</keyword>
<organism evidence="3 4">
    <name type="scientific">Psychromonas arctica</name>
    <dbReference type="NCBI Taxonomy" id="168275"/>
    <lineage>
        <taxon>Bacteria</taxon>
        <taxon>Pseudomonadati</taxon>
        <taxon>Pseudomonadota</taxon>
        <taxon>Gammaproteobacteria</taxon>
        <taxon>Alteromonadales</taxon>
        <taxon>Psychromonadaceae</taxon>
        <taxon>Psychromonas</taxon>
    </lineage>
</organism>
<evidence type="ECO:0000313" key="3">
    <source>
        <dbReference type="EMBL" id="MEL0658160.1"/>
    </source>
</evidence>
<keyword evidence="4" id="KW-1185">Reference proteome</keyword>
<feature type="chain" id="PRO_5046473974" evidence="2">
    <location>
        <begin position="19"/>
        <end position="60"/>
    </location>
</feature>
<keyword evidence="1" id="KW-1133">Transmembrane helix</keyword>
<dbReference type="RefSeq" id="WP_025566131.1">
    <property type="nucleotide sequence ID" value="NZ_JBAKBA010000004.1"/>
</dbReference>
<feature type="signal peptide" evidence="2">
    <location>
        <begin position="1"/>
        <end position="18"/>
    </location>
</feature>
<sequence length="60" mass="6797">MKFFTLIFTLLLSTQAFAHTDHALGEGAIHLLYHAVFWGLFAVVAVKGVLYFKNKKKSKQ</sequence>
<evidence type="ECO:0000256" key="2">
    <source>
        <dbReference type="SAM" id="SignalP"/>
    </source>
</evidence>
<accession>A0ABU9H8H8</accession>